<dbReference type="RefSeq" id="WP_108780889.1">
    <property type="nucleotide sequence ID" value="NZ_OMKW01000001.1"/>
</dbReference>
<evidence type="ECO:0000256" key="5">
    <source>
        <dbReference type="ARBA" id="ARBA00022840"/>
    </source>
</evidence>
<feature type="binding site" evidence="9">
    <location>
        <begin position="364"/>
        <end position="365"/>
    </location>
    <ligand>
        <name>ATP</name>
        <dbReference type="ChEBI" id="CHEBI:30616"/>
    </ligand>
</feature>
<keyword evidence="12" id="KW-1185">Reference proteome</keyword>
<dbReference type="Gene3D" id="3.60.20.10">
    <property type="entry name" value="Glutamine Phosphoribosylpyrophosphate, subunit 1, domain 1"/>
    <property type="match status" value="1"/>
</dbReference>
<accession>A0A2R8A7F0</accession>
<dbReference type="Proteomes" id="UP000244932">
    <property type="component" value="Unassembled WGS sequence"/>
</dbReference>
<dbReference type="EMBL" id="OMKW01000001">
    <property type="protein sequence ID" value="SPF28159.1"/>
    <property type="molecule type" value="Genomic_DNA"/>
</dbReference>
<gene>
    <name evidence="11" type="primary">asnB</name>
    <name evidence="11" type="ORF">POI8812_00457</name>
</gene>
<evidence type="ECO:0000256" key="2">
    <source>
        <dbReference type="ARBA" id="ARBA00005752"/>
    </source>
</evidence>
<evidence type="ECO:0000256" key="9">
    <source>
        <dbReference type="PIRSR" id="PIRSR001589-2"/>
    </source>
</evidence>
<dbReference type="CDD" id="cd00712">
    <property type="entry name" value="AsnB"/>
    <property type="match status" value="1"/>
</dbReference>
<dbReference type="SUPFAM" id="SSF52402">
    <property type="entry name" value="Adenine nucleotide alpha hydrolases-like"/>
    <property type="match status" value="1"/>
</dbReference>
<dbReference type="PIRSF" id="PIRSF001589">
    <property type="entry name" value="Asn_synthetase_glu-h"/>
    <property type="match status" value="1"/>
</dbReference>
<dbReference type="PANTHER" id="PTHR43284">
    <property type="entry name" value="ASPARAGINE SYNTHETASE (GLUTAMINE-HYDROLYZING)"/>
    <property type="match status" value="1"/>
</dbReference>
<feature type="binding site" evidence="9">
    <location>
        <position position="286"/>
    </location>
    <ligand>
        <name>ATP</name>
        <dbReference type="ChEBI" id="CHEBI:30616"/>
    </ligand>
</feature>
<comment type="similarity">
    <text evidence="2">Belongs to the asparagine synthetase family.</text>
</comment>
<dbReference type="GO" id="GO:0006529">
    <property type="term" value="P:asparagine biosynthetic process"/>
    <property type="evidence" value="ECO:0007669"/>
    <property type="project" value="UniProtKB-KW"/>
</dbReference>
<dbReference type="InterPro" id="IPR001962">
    <property type="entry name" value="Asn_synthase"/>
</dbReference>
<dbReference type="AlphaFoldDB" id="A0A2R8A7F0"/>
<dbReference type="InterPro" id="IPR006426">
    <property type="entry name" value="Asn_synth_AEB"/>
</dbReference>
<evidence type="ECO:0000259" key="10">
    <source>
        <dbReference type="PROSITE" id="PS51278"/>
    </source>
</evidence>
<evidence type="ECO:0000256" key="8">
    <source>
        <dbReference type="PIRSR" id="PIRSR001589-1"/>
    </source>
</evidence>
<evidence type="ECO:0000256" key="3">
    <source>
        <dbReference type="ARBA" id="ARBA00012737"/>
    </source>
</evidence>
<dbReference type="OrthoDB" id="9801213at2"/>
<keyword evidence="11" id="KW-0436">Ligase</keyword>
<evidence type="ECO:0000256" key="7">
    <source>
        <dbReference type="ARBA" id="ARBA00048741"/>
    </source>
</evidence>
<feature type="domain" description="Glutamine amidotransferase type-2" evidence="10">
    <location>
        <begin position="2"/>
        <end position="209"/>
    </location>
</feature>
<dbReference type="NCBIfam" id="TIGR01536">
    <property type="entry name" value="asn_synth_AEB"/>
    <property type="match status" value="1"/>
</dbReference>
<dbReference type="Pfam" id="PF13537">
    <property type="entry name" value="GATase_7"/>
    <property type="match status" value="1"/>
</dbReference>
<dbReference type="Pfam" id="PF00733">
    <property type="entry name" value="Asn_synthase"/>
    <property type="match status" value="1"/>
</dbReference>
<dbReference type="InterPro" id="IPR014729">
    <property type="entry name" value="Rossmann-like_a/b/a_fold"/>
</dbReference>
<evidence type="ECO:0000313" key="11">
    <source>
        <dbReference type="EMBL" id="SPF28159.1"/>
    </source>
</evidence>
<evidence type="ECO:0000256" key="1">
    <source>
        <dbReference type="ARBA" id="ARBA00005187"/>
    </source>
</evidence>
<dbReference type="Gene3D" id="3.40.50.620">
    <property type="entry name" value="HUPs"/>
    <property type="match status" value="1"/>
</dbReference>
<name>A0A2R8A7F0_9RHOB</name>
<dbReference type="PANTHER" id="PTHR43284:SF1">
    <property type="entry name" value="ASPARAGINE SYNTHETASE"/>
    <property type="match status" value="1"/>
</dbReference>
<keyword evidence="5 9" id="KW-0067">ATP-binding</keyword>
<evidence type="ECO:0000256" key="6">
    <source>
        <dbReference type="ARBA" id="ARBA00022962"/>
    </source>
</evidence>
<dbReference type="InterPro" id="IPR029055">
    <property type="entry name" value="Ntn_hydrolases_N"/>
</dbReference>
<protein>
    <recommendedName>
        <fullName evidence="3">asparagine synthase (glutamine-hydrolyzing)</fullName>
        <ecNumber evidence="3">6.3.5.4</ecNumber>
    </recommendedName>
</protein>
<feature type="binding site" evidence="9">
    <location>
        <position position="96"/>
    </location>
    <ligand>
        <name>L-glutamine</name>
        <dbReference type="ChEBI" id="CHEBI:58359"/>
    </ligand>
</feature>
<dbReference type="GO" id="GO:0005524">
    <property type="term" value="F:ATP binding"/>
    <property type="evidence" value="ECO:0007669"/>
    <property type="project" value="UniProtKB-KW"/>
</dbReference>
<organism evidence="11 12">
    <name type="scientific">Pontivivens insulae</name>
    <dbReference type="NCBI Taxonomy" id="1639689"/>
    <lineage>
        <taxon>Bacteria</taxon>
        <taxon>Pseudomonadati</taxon>
        <taxon>Pseudomonadota</taxon>
        <taxon>Alphaproteobacteria</taxon>
        <taxon>Rhodobacterales</taxon>
        <taxon>Paracoccaceae</taxon>
        <taxon>Pontivivens</taxon>
    </lineage>
</organism>
<comment type="catalytic activity">
    <reaction evidence="7">
        <text>L-aspartate + L-glutamine + ATP + H2O = L-asparagine + L-glutamate + AMP + diphosphate + H(+)</text>
        <dbReference type="Rhea" id="RHEA:12228"/>
        <dbReference type="ChEBI" id="CHEBI:15377"/>
        <dbReference type="ChEBI" id="CHEBI:15378"/>
        <dbReference type="ChEBI" id="CHEBI:29985"/>
        <dbReference type="ChEBI" id="CHEBI:29991"/>
        <dbReference type="ChEBI" id="CHEBI:30616"/>
        <dbReference type="ChEBI" id="CHEBI:33019"/>
        <dbReference type="ChEBI" id="CHEBI:58048"/>
        <dbReference type="ChEBI" id="CHEBI:58359"/>
        <dbReference type="ChEBI" id="CHEBI:456215"/>
        <dbReference type="EC" id="6.3.5.4"/>
    </reaction>
</comment>
<dbReference type="GO" id="GO:0005829">
    <property type="term" value="C:cytosol"/>
    <property type="evidence" value="ECO:0007669"/>
    <property type="project" value="TreeGrafter"/>
</dbReference>
<comment type="pathway">
    <text evidence="1">Amino-acid biosynthesis; L-asparagine biosynthesis; L-asparagine from L-aspartate (L-Gln route): step 1/1.</text>
</comment>
<dbReference type="CDD" id="cd01991">
    <property type="entry name" value="Asn_synthase_B_C"/>
    <property type="match status" value="1"/>
</dbReference>
<evidence type="ECO:0000256" key="4">
    <source>
        <dbReference type="ARBA" id="ARBA00022741"/>
    </source>
</evidence>
<dbReference type="EC" id="6.3.5.4" evidence="3"/>
<evidence type="ECO:0000313" key="12">
    <source>
        <dbReference type="Proteomes" id="UP000244932"/>
    </source>
</evidence>
<proteinExistence type="inferred from homology"/>
<dbReference type="InterPro" id="IPR033738">
    <property type="entry name" value="AsnB_N"/>
</dbReference>
<keyword evidence="8" id="KW-0061">Asparagine biosynthesis</keyword>
<keyword evidence="8" id="KW-0028">Amino-acid biosynthesis</keyword>
<keyword evidence="4 9" id="KW-0547">Nucleotide-binding</keyword>
<dbReference type="SUPFAM" id="SSF56235">
    <property type="entry name" value="N-terminal nucleophile aminohydrolases (Ntn hydrolases)"/>
    <property type="match status" value="1"/>
</dbReference>
<sequence>MCGISGYSGDAPIGFLERAVRSQRHRGPDAEGYFEAKGIGLGHNRLAILDLSSAGAQPMVGPGGQTRVAYNGEIYNFRDLRAELQANGALFKSESDTEVILHLYERDGAAFLEHLNGIFAIALWDPRDGNLLLATDRMGVKPLYYIERDGLVAFASELKALTELSDLSLPMDPSCIARYLSYLWSPGADTPAPDIKLMSPGSALSVKDGHVERKWTWHRPISGFSTLQTDATDKLVTKTRSLVRQASLRQMVSDVPVGAFLSGGLDSSAIVAFAREASADLPCFTIRMTGGQDDDQTDDLPYAERVARHLGVDLSVVEVSPDRLAQDVERMIGQLDEPLADPAALNVSYICEQAKSAGISVLLSGTGGDDLFSGYRRHQAIEAERYWTWMPRSARAALRRGSGIAARNSTRLRRVAKLFENADASDDERLIAYFRWTAPEKVKALLSTEMRGDLAREVDAPLQTYMDELPPSLTRMSQALALEQRFFLADHNLIYTDKMSMAHGVEVRVPFLDNDLVTFSQGLPDDVRVRKGQAKWILKKAMEAELPHDVIYRPKTGFGVPLRRWMTHDLLPLLNDTLSHASLRKRGIFDADAVHRLIAQNQRGEIDASYTLFSVLSIELWHRAFRDPLATTALASQTGTHPPAAH</sequence>
<feature type="active site" description="For GATase activity" evidence="8">
    <location>
        <position position="2"/>
    </location>
</feature>
<dbReference type="GO" id="GO:0004066">
    <property type="term" value="F:asparagine synthase (glutamine-hydrolyzing) activity"/>
    <property type="evidence" value="ECO:0007669"/>
    <property type="project" value="UniProtKB-EC"/>
</dbReference>
<dbReference type="InterPro" id="IPR051786">
    <property type="entry name" value="ASN_synthetase/amidase"/>
</dbReference>
<dbReference type="InterPro" id="IPR017932">
    <property type="entry name" value="GATase_2_dom"/>
</dbReference>
<dbReference type="PROSITE" id="PS51278">
    <property type="entry name" value="GATASE_TYPE_2"/>
    <property type="match status" value="1"/>
</dbReference>
<keyword evidence="6 8" id="KW-0315">Glutamine amidotransferase</keyword>
<reference evidence="11 12" key="1">
    <citation type="submission" date="2018-03" db="EMBL/GenBank/DDBJ databases">
        <authorList>
            <person name="Keele B.F."/>
        </authorList>
    </citation>
    <scope>NUCLEOTIDE SEQUENCE [LARGE SCALE GENOMIC DNA]</scope>
    <source>
        <strain evidence="11 12">CeCT 8812</strain>
    </source>
</reference>